<comment type="caution">
    <text evidence="2">The sequence shown here is derived from an EMBL/GenBank/DDBJ whole genome shotgun (WGS) entry which is preliminary data.</text>
</comment>
<evidence type="ECO:0000256" key="1">
    <source>
        <dbReference type="SAM" id="MobiDB-lite"/>
    </source>
</evidence>
<reference evidence="2 3" key="1">
    <citation type="submission" date="2019-05" db="EMBL/GenBank/DDBJ databases">
        <title>Another draft genome of Portunus trituberculatus and its Hox gene families provides insights of decapod evolution.</title>
        <authorList>
            <person name="Jeong J.-H."/>
            <person name="Song I."/>
            <person name="Kim S."/>
            <person name="Choi T."/>
            <person name="Kim D."/>
            <person name="Ryu S."/>
            <person name="Kim W."/>
        </authorList>
    </citation>
    <scope>NUCLEOTIDE SEQUENCE [LARGE SCALE GENOMIC DNA]</scope>
    <source>
        <tissue evidence="2">Muscle</tissue>
    </source>
</reference>
<sequence length="128" mass="13604">MRSERQSRCWGFATLPDHYARRGSPEERFGIMSVCGRPPLRGPPLYREILIAVDNSVHGRLVGRVGEEAGGSRGCGNGLWRGGGGGSGGSDGGYKDWVSNEMGPRGKETVQASITVVVVVVMMKVAGD</sequence>
<protein>
    <submittedName>
        <fullName evidence="2">Uncharacterized protein</fullName>
    </submittedName>
</protein>
<proteinExistence type="predicted"/>
<dbReference type="AlphaFoldDB" id="A0A5B7EWV1"/>
<evidence type="ECO:0000313" key="3">
    <source>
        <dbReference type="Proteomes" id="UP000324222"/>
    </source>
</evidence>
<feature type="region of interest" description="Disordered" evidence="1">
    <location>
        <begin position="69"/>
        <end position="100"/>
    </location>
</feature>
<organism evidence="2 3">
    <name type="scientific">Portunus trituberculatus</name>
    <name type="common">Swimming crab</name>
    <name type="synonym">Neptunus trituberculatus</name>
    <dbReference type="NCBI Taxonomy" id="210409"/>
    <lineage>
        <taxon>Eukaryota</taxon>
        <taxon>Metazoa</taxon>
        <taxon>Ecdysozoa</taxon>
        <taxon>Arthropoda</taxon>
        <taxon>Crustacea</taxon>
        <taxon>Multicrustacea</taxon>
        <taxon>Malacostraca</taxon>
        <taxon>Eumalacostraca</taxon>
        <taxon>Eucarida</taxon>
        <taxon>Decapoda</taxon>
        <taxon>Pleocyemata</taxon>
        <taxon>Brachyura</taxon>
        <taxon>Eubrachyura</taxon>
        <taxon>Portunoidea</taxon>
        <taxon>Portunidae</taxon>
        <taxon>Portuninae</taxon>
        <taxon>Portunus</taxon>
    </lineage>
</organism>
<name>A0A5B7EWV1_PORTR</name>
<gene>
    <name evidence="2" type="ORF">E2C01_032802</name>
</gene>
<accession>A0A5B7EWV1</accession>
<dbReference type="Proteomes" id="UP000324222">
    <property type="component" value="Unassembled WGS sequence"/>
</dbReference>
<keyword evidence="3" id="KW-1185">Reference proteome</keyword>
<dbReference type="EMBL" id="VSRR010004313">
    <property type="protein sequence ID" value="MPC39271.1"/>
    <property type="molecule type" value="Genomic_DNA"/>
</dbReference>
<feature type="compositionally biased region" description="Gly residues" evidence="1">
    <location>
        <begin position="69"/>
        <end position="92"/>
    </location>
</feature>
<evidence type="ECO:0000313" key="2">
    <source>
        <dbReference type="EMBL" id="MPC39271.1"/>
    </source>
</evidence>